<comment type="caution">
    <text evidence="1">The sequence shown here is derived from an EMBL/GenBank/DDBJ whole genome shotgun (WGS) entry which is preliminary data.</text>
</comment>
<name>A0A0F9P684_9ZZZZ</name>
<dbReference type="EMBL" id="LAZR01005866">
    <property type="protein sequence ID" value="KKM96555.1"/>
    <property type="molecule type" value="Genomic_DNA"/>
</dbReference>
<accession>A0A0F9P684</accession>
<protein>
    <submittedName>
        <fullName evidence="1">Uncharacterized protein</fullName>
    </submittedName>
</protein>
<sequence>MSSKSYNKKYINALRRAKDINDQHALDLSKLMIPFSMIPTKKRIEYIYLGHEKISFNERHPIYQMIFRNEFEGVIRSKNKRKDFSSGTK</sequence>
<reference evidence="1" key="1">
    <citation type="journal article" date="2015" name="Nature">
        <title>Complex archaea that bridge the gap between prokaryotes and eukaryotes.</title>
        <authorList>
            <person name="Spang A."/>
            <person name="Saw J.H."/>
            <person name="Jorgensen S.L."/>
            <person name="Zaremba-Niedzwiedzka K."/>
            <person name="Martijn J."/>
            <person name="Lind A.E."/>
            <person name="van Eijk R."/>
            <person name="Schleper C."/>
            <person name="Guy L."/>
            <person name="Ettema T.J."/>
        </authorList>
    </citation>
    <scope>NUCLEOTIDE SEQUENCE</scope>
</reference>
<dbReference type="AlphaFoldDB" id="A0A0F9P684"/>
<gene>
    <name evidence="1" type="ORF">LCGC14_1177010</name>
</gene>
<proteinExistence type="predicted"/>
<organism evidence="1">
    <name type="scientific">marine sediment metagenome</name>
    <dbReference type="NCBI Taxonomy" id="412755"/>
    <lineage>
        <taxon>unclassified sequences</taxon>
        <taxon>metagenomes</taxon>
        <taxon>ecological metagenomes</taxon>
    </lineage>
</organism>
<evidence type="ECO:0000313" key="1">
    <source>
        <dbReference type="EMBL" id="KKM96555.1"/>
    </source>
</evidence>